<protein>
    <recommendedName>
        <fullName evidence="4">Holin</fullName>
    </recommendedName>
</protein>
<keyword evidence="1" id="KW-1133">Transmembrane helix</keyword>
<name>A0A848MIW8_9GAMM</name>
<feature type="transmembrane region" description="Helical" evidence="1">
    <location>
        <begin position="12"/>
        <end position="31"/>
    </location>
</feature>
<proteinExistence type="predicted"/>
<accession>A0A848MIW8</accession>
<keyword evidence="1" id="KW-0812">Transmembrane</keyword>
<feature type="transmembrane region" description="Helical" evidence="1">
    <location>
        <begin position="43"/>
        <end position="59"/>
    </location>
</feature>
<dbReference type="AlphaFoldDB" id="A0A848MIW8"/>
<gene>
    <name evidence="2" type="ORF">GW590_15300</name>
</gene>
<dbReference type="Proteomes" id="UP000585363">
    <property type="component" value="Unassembled WGS sequence"/>
</dbReference>
<comment type="caution">
    <text evidence="2">The sequence shown here is derived from an EMBL/GenBank/DDBJ whole genome shotgun (WGS) entry which is preliminary data.</text>
</comment>
<evidence type="ECO:0008006" key="4">
    <source>
        <dbReference type="Google" id="ProtNLM"/>
    </source>
</evidence>
<evidence type="ECO:0000313" key="3">
    <source>
        <dbReference type="Proteomes" id="UP000585363"/>
    </source>
</evidence>
<dbReference type="RefSeq" id="WP_169403936.1">
    <property type="nucleotide sequence ID" value="NZ_JAADJU010000008.1"/>
</dbReference>
<sequence length="101" mass="11289">MSTVIEYGNPDLWLVIFILAAGAVSNIFLSVEQITFRKMIGDLLRVVIVGIIIWVYGAMDNASVFKVVIVAGLSAVAWPHMINGFTELVKRNIGRFFDKMR</sequence>
<organism evidence="2 3">
    <name type="scientific">Rouxiella aceris</name>
    <dbReference type="NCBI Taxonomy" id="2703884"/>
    <lineage>
        <taxon>Bacteria</taxon>
        <taxon>Pseudomonadati</taxon>
        <taxon>Pseudomonadota</taxon>
        <taxon>Gammaproteobacteria</taxon>
        <taxon>Enterobacterales</taxon>
        <taxon>Yersiniaceae</taxon>
        <taxon>Rouxiella</taxon>
    </lineage>
</organism>
<feature type="transmembrane region" description="Helical" evidence="1">
    <location>
        <begin position="65"/>
        <end position="85"/>
    </location>
</feature>
<reference evidence="2 3" key="1">
    <citation type="submission" date="2020-01" db="EMBL/GenBank/DDBJ databases">
        <authorList>
            <person name="Lee S.D."/>
        </authorList>
    </citation>
    <scope>NUCLEOTIDE SEQUENCE [LARGE SCALE GENOMIC DNA]</scope>
    <source>
        <strain evidence="2 3">SAP-1</strain>
    </source>
</reference>
<dbReference type="EMBL" id="JAADJU010000008">
    <property type="protein sequence ID" value="NMP28227.1"/>
    <property type="molecule type" value="Genomic_DNA"/>
</dbReference>
<evidence type="ECO:0000313" key="2">
    <source>
        <dbReference type="EMBL" id="NMP28227.1"/>
    </source>
</evidence>
<keyword evidence="1" id="KW-0472">Membrane</keyword>
<evidence type="ECO:0000256" key="1">
    <source>
        <dbReference type="SAM" id="Phobius"/>
    </source>
</evidence>
<keyword evidence="3" id="KW-1185">Reference proteome</keyword>
<reference evidence="2 3" key="2">
    <citation type="submission" date="2020-06" db="EMBL/GenBank/DDBJ databases">
        <title>Polyphasic characterization of a Rahnella strain isolated from tree sap.</title>
        <authorList>
            <person name="Kim I.S."/>
        </authorList>
    </citation>
    <scope>NUCLEOTIDE SEQUENCE [LARGE SCALE GENOMIC DNA]</scope>
    <source>
        <strain evidence="2 3">SAP-1</strain>
    </source>
</reference>